<evidence type="ECO:0000313" key="3">
    <source>
        <dbReference type="Proteomes" id="UP000583454"/>
    </source>
</evidence>
<name>A0A840ZPJ8_9HYPH</name>
<sequence>MTLAPTHREAKASASDAVEPAATSLSASENNARLVAYFDACYRNPQPETLTMPHAHVEAGASELAARVCHEEQMTFWSGEIMGTLSIGGYLREDWSYEDTISASGAVAADIRSIVESAFDHPELKVAALAPAAVPESVRRLVYELRGFHDALDGRECGDGAFTIRCENGESEQTRLNLRAVLREAAATLLATPSSVQAGEVSAPASAGAETESVRAATLEEKVKAALAQKHVRQLGPNPLPAGCDLYHQLSHLKECWHAGYKGYLTQENLLLWLMDFAAALASDPSSAPASAGAVPEDEPVAEVLWYDPEAHFGEKKPHKIIDASLAFMDAAEIGTKLYARPAAPATPEPAAGGGRSDAWLIFEQLEKLERHLHDLSGEPLGGQPDAAEIIEHAHARIRTLSNQVEALAAPRSTLSASTADGGTAGEKRRSLRPEARAALDGLLALSADDWTTLRAVDPSAVAWLEAFLTPTPTRPDATAEDATPATPAEGR</sequence>
<reference evidence="2 3" key="1">
    <citation type="submission" date="2020-08" db="EMBL/GenBank/DDBJ databases">
        <title>Genomic Encyclopedia of Type Strains, Phase IV (KMG-IV): sequencing the most valuable type-strain genomes for metagenomic binning, comparative biology and taxonomic classification.</title>
        <authorList>
            <person name="Goeker M."/>
        </authorList>
    </citation>
    <scope>NUCLEOTIDE SEQUENCE [LARGE SCALE GENOMIC DNA]</scope>
    <source>
        <strain evidence="2 3">DSM 2163</strain>
    </source>
</reference>
<organism evidence="2 3">
    <name type="scientific">Methylorubrum rhodinum</name>
    <dbReference type="NCBI Taxonomy" id="29428"/>
    <lineage>
        <taxon>Bacteria</taxon>
        <taxon>Pseudomonadati</taxon>
        <taxon>Pseudomonadota</taxon>
        <taxon>Alphaproteobacteria</taxon>
        <taxon>Hyphomicrobiales</taxon>
        <taxon>Methylobacteriaceae</taxon>
        <taxon>Methylorubrum</taxon>
    </lineage>
</organism>
<evidence type="ECO:0000256" key="1">
    <source>
        <dbReference type="SAM" id="MobiDB-lite"/>
    </source>
</evidence>
<feature type="compositionally biased region" description="Basic and acidic residues" evidence="1">
    <location>
        <begin position="1"/>
        <end position="11"/>
    </location>
</feature>
<dbReference type="RefSeq" id="WP_183571561.1">
    <property type="nucleotide sequence ID" value="NZ_JACHOP010000017.1"/>
</dbReference>
<comment type="caution">
    <text evidence="2">The sequence shown here is derived from an EMBL/GenBank/DDBJ whole genome shotgun (WGS) entry which is preliminary data.</text>
</comment>
<feature type="region of interest" description="Disordered" evidence="1">
    <location>
        <begin position="413"/>
        <end position="432"/>
    </location>
</feature>
<feature type="region of interest" description="Disordered" evidence="1">
    <location>
        <begin position="1"/>
        <end position="23"/>
    </location>
</feature>
<proteinExistence type="predicted"/>
<gene>
    <name evidence="2" type="ORF">HNR00_003528</name>
</gene>
<dbReference type="AlphaFoldDB" id="A0A840ZPJ8"/>
<evidence type="ECO:0000313" key="2">
    <source>
        <dbReference type="EMBL" id="MBB5758801.1"/>
    </source>
</evidence>
<accession>A0A840ZPJ8</accession>
<dbReference type="EMBL" id="JACHOP010000017">
    <property type="protein sequence ID" value="MBB5758801.1"/>
    <property type="molecule type" value="Genomic_DNA"/>
</dbReference>
<protein>
    <submittedName>
        <fullName evidence="2">Uncharacterized protein</fullName>
    </submittedName>
</protein>
<keyword evidence="3" id="KW-1185">Reference proteome</keyword>
<dbReference type="Proteomes" id="UP000583454">
    <property type="component" value="Unassembled WGS sequence"/>
</dbReference>
<feature type="region of interest" description="Disordered" evidence="1">
    <location>
        <begin position="471"/>
        <end position="492"/>
    </location>
</feature>